<dbReference type="EMBL" id="CP001635">
    <property type="protein sequence ID" value="ACS20416.1"/>
    <property type="molecule type" value="Genomic_DNA"/>
</dbReference>
<reference evidence="1" key="1">
    <citation type="submission" date="2009-06" db="EMBL/GenBank/DDBJ databases">
        <title>Complete sequence of chromosome 1 of Variovorax paradoxus S110.</title>
        <authorList>
            <consortium name="US DOE Joint Genome Institute"/>
            <person name="Lucas S."/>
            <person name="Copeland A."/>
            <person name="Lapidus A."/>
            <person name="Glavina del Rio T."/>
            <person name="Tice H."/>
            <person name="Bruce D."/>
            <person name="Goodwin L."/>
            <person name="Pitluck S."/>
            <person name="Chertkov O."/>
            <person name="Brettin T."/>
            <person name="Detter J.C."/>
            <person name="Han C."/>
            <person name="Larimer F."/>
            <person name="Land M."/>
            <person name="Hauser L."/>
            <person name="Kyrpides N."/>
            <person name="Ovchinnikova G."/>
            <person name="Orwin P."/>
            <person name="Leadbetter J.R."/>
            <person name="Spain J.C."/>
            <person name="Han J.I."/>
        </authorList>
    </citation>
    <scope>NUCLEOTIDE SEQUENCE</scope>
    <source>
        <strain evidence="1">S110</strain>
    </source>
</reference>
<proteinExistence type="predicted"/>
<sequence>MKYNALPDNIFSFMAAEDENAHVSTYKNVQHLHALEKVDSIVRSPVPKLHVPKEMSSVARLYLFIHYQLYSTFANLMRLHLAEAMAAQRKAIDAALSAYKIVDDPATVNNYENREWEFQNIKTHIVKVRKGDPAKYPLADELIKTHEVASEYGAHADVSTFVLRTANEPIEGSADQMRQLFLYFQAPESEAQCNLMYVDALSNFLTITRIFDPFFKQYTKDWDVEGWINHRDAHDGWIRKELGRVHGELEKEFNAEKGKSA</sequence>
<name>C5CUY0_VARPS</name>
<evidence type="ECO:0000313" key="1">
    <source>
        <dbReference type="EMBL" id="ACS20416.1"/>
    </source>
</evidence>
<dbReference type="AlphaFoldDB" id="C5CUY0"/>
<dbReference type="HOGENOM" id="CLU_1065360_0_0_4"/>
<protein>
    <submittedName>
        <fullName evidence="1">Uncharacterized protein</fullName>
    </submittedName>
</protein>
<dbReference type="KEGG" id="vap:Vapar_3802"/>
<accession>C5CUY0</accession>
<organism evidence="1">
    <name type="scientific">Variovorax paradoxus (strain S110)</name>
    <dbReference type="NCBI Taxonomy" id="543728"/>
    <lineage>
        <taxon>Bacteria</taxon>
        <taxon>Pseudomonadati</taxon>
        <taxon>Pseudomonadota</taxon>
        <taxon>Betaproteobacteria</taxon>
        <taxon>Burkholderiales</taxon>
        <taxon>Comamonadaceae</taxon>
        <taxon>Variovorax</taxon>
    </lineage>
</organism>
<gene>
    <name evidence="1" type="ordered locus">Vapar_3802</name>
</gene>